<feature type="domain" description="C2H2-type" evidence="7">
    <location>
        <begin position="224"/>
        <end position="251"/>
    </location>
</feature>
<dbReference type="Pfam" id="PF13912">
    <property type="entry name" value="zf-C2H2_6"/>
    <property type="match status" value="1"/>
</dbReference>
<feature type="domain" description="C2H2-type" evidence="7">
    <location>
        <begin position="334"/>
        <end position="361"/>
    </location>
</feature>
<accession>A0A8J5MKB6</accession>
<dbReference type="GO" id="GO:0000977">
    <property type="term" value="F:RNA polymerase II transcription regulatory region sequence-specific DNA binding"/>
    <property type="evidence" value="ECO:0007669"/>
    <property type="project" value="TreeGrafter"/>
</dbReference>
<feature type="compositionally biased region" description="Polar residues" evidence="6">
    <location>
        <begin position="95"/>
        <end position="115"/>
    </location>
</feature>
<dbReference type="InterPro" id="IPR013087">
    <property type="entry name" value="Znf_C2H2_type"/>
</dbReference>
<organism evidence="8 9">
    <name type="scientific">Homarus americanus</name>
    <name type="common">American lobster</name>
    <dbReference type="NCBI Taxonomy" id="6706"/>
    <lineage>
        <taxon>Eukaryota</taxon>
        <taxon>Metazoa</taxon>
        <taxon>Ecdysozoa</taxon>
        <taxon>Arthropoda</taxon>
        <taxon>Crustacea</taxon>
        <taxon>Multicrustacea</taxon>
        <taxon>Malacostraca</taxon>
        <taxon>Eumalacostraca</taxon>
        <taxon>Eucarida</taxon>
        <taxon>Decapoda</taxon>
        <taxon>Pleocyemata</taxon>
        <taxon>Astacidea</taxon>
        <taxon>Nephropoidea</taxon>
        <taxon>Nephropidae</taxon>
        <taxon>Homarus</taxon>
    </lineage>
</organism>
<protein>
    <submittedName>
        <fullName evidence="8">Zinc finger protein 227-like</fullName>
    </submittedName>
</protein>
<dbReference type="AlphaFoldDB" id="A0A8J5MKB6"/>
<dbReference type="PROSITE" id="PS00028">
    <property type="entry name" value="ZINC_FINGER_C2H2_1"/>
    <property type="match status" value="5"/>
</dbReference>
<dbReference type="PANTHER" id="PTHR24409:SF295">
    <property type="entry name" value="AZ2-RELATED"/>
    <property type="match status" value="1"/>
</dbReference>
<gene>
    <name evidence="8" type="primary">Znf227-L</name>
    <name evidence="8" type="ORF">Hamer_G014942</name>
</gene>
<name>A0A8J5MKB6_HOMAM</name>
<dbReference type="PANTHER" id="PTHR24409">
    <property type="entry name" value="ZINC FINGER PROTEIN 142"/>
    <property type="match status" value="1"/>
</dbReference>
<evidence type="ECO:0000256" key="5">
    <source>
        <dbReference type="PROSITE-ProRule" id="PRU00042"/>
    </source>
</evidence>
<evidence type="ECO:0000256" key="4">
    <source>
        <dbReference type="ARBA" id="ARBA00022833"/>
    </source>
</evidence>
<keyword evidence="9" id="KW-1185">Reference proteome</keyword>
<evidence type="ECO:0000259" key="7">
    <source>
        <dbReference type="PROSITE" id="PS50157"/>
    </source>
</evidence>
<dbReference type="SUPFAM" id="SSF57667">
    <property type="entry name" value="beta-beta-alpha zinc fingers"/>
    <property type="match status" value="3"/>
</dbReference>
<evidence type="ECO:0000256" key="3">
    <source>
        <dbReference type="ARBA" id="ARBA00022771"/>
    </source>
</evidence>
<dbReference type="EMBL" id="JAHLQT010044109">
    <property type="protein sequence ID" value="KAG7154596.1"/>
    <property type="molecule type" value="Genomic_DNA"/>
</dbReference>
<dbReference type="InterPro" id="IPR036236">
    <property type="entry name" value="Znf_C2H2_sf"/>
</dbReference>
<evidence type="ECO:0000256" key="2">
    <source>
        <dbReference type="ARBA" id="ARBA00022737"/>
    </source>
</evidence>
<feature type="compositionally biased region" description="Pro residues" evidence="6">
    <location>
        <begin position="140"/>
        <end position="152"/>
    </location>
</feature>
<proteinExistence type="predicted"/>
<dbReference type="GO" id="GO:0005634">
    <property type="term" value="C:nucleus"/>
    <property type="evidence" value="ECO:0007669"/>
    <property type="project" value="TreeGrafter"/>
</dbReference>
<reference evidence="8" key="1">
    <citation type="journal article" date="2021" name="Sci. Adv.">
        <title>The American lobster genome reveals insights on longevity, neural, and immune adaptations.</title>
        <authorList>
            <person name="Polinski J.M."/>
            <person name="Zimin A.V."/>
            <person name="Clark K.F."/>
            <person name="Kohn A.B."/>
            <person name="Sadowski N."/>
            <person name="Timp W."/>
            <person name="Ptitsyn A."/>
            <person name="Khanna P."/>
            <person name="Romanova D.Y."/>
            <person name="Williams P."/>
            <person name="Greenwood S.J."/>
            <person name="Moroz L.L."/>
            <person name="Walt D.R."/>
            <person name="Bodnar A.G."/>
        </authorList>
    </citation>
    <scope>NUCLEOTIDE SEQUENCE</scope>
    <source>
        <strain evidence="8">GMGI-L3</strain>
    </source>
</reference>
<dbReference type="GO" id="GO:0008270">
    <property type="term" value="F:zinc ion binding"/>
    <property type="evidence" value="ECO:0007669"/>
    <property type="project" value="UniProtKB-KW"/>
</dbReference>
<keyword evidence="4" id="KW-0862">Zinc</keyword>
<keyword evidence="3 5" id="KW-0863">Zinc-finger</keyword>
<keyword evidence="1" id="KW-0479">Metal-binding</keyword>
<evidence type="ECO:0000256" key="1">
    <source>
        <dbReference type="ARBA" id="ARBA00022723"/>
    </source>
</evidence>
<evidence type="ECO:0000313" key="9">
    <source>
        <dbReference type="Proteomes" id="UP000747542"/>
    </source>
</evidence>
<dbReference type="Pfam" id="PF00096">
    <property type="entry name" value="zf-C2H2"/>
    <property type="match status" value="2"/>
</dbReference>
<dbReference type="Gene3D" id="3.30.160.60">
    <property type="entry name" value="Classic Zinc Finger"/>
    <property type="match status" value="4"/>
</dbReference>
<keyword evidence="2" id="KW-0677">Repeat</keyword>
<dbReference type="FunFam" id="3.30.160.60:FF:000446">
    <property type="entry name" value="Zinc finger protein"/>
    <property type="match status" value="1"/>
</dbReference>
<feature type="region of interest" description="Disordered" evidence="6">
    <location>
        <begin position="83"/>
        <end position="172"/>
    </location>
</feature>
<dbReference type="Proteomes" id="UP000747542">
    <property type="component" value="Unassembled WGS sequence"/>
</dbReference>
<feature type="domain" description="C2H2-type" evidence="7">
    <location>
        <begin position="306"/>
        <end position="333"/>
    </location>
</feature>
<feature type="compositionally biased region" description="Low complexity" evidence="6">
    <location>
        <begin position="129"/>
        <end position="139"/>
    </location>
</feature>
<comment type="caution">
    <text evidence="8">The sequence shown here is derived from an EMBL/GenBank/DDBJ whole genome shotgun (WGS) entry which is preliminary data.</text>
</comment>
<dbReference type="PROSITE" id="PS50157">
    <property type="entry name" value="ZINC_FINGER_C2H2_2"/>
    <property type="match status" value="4"/>
</dbReference>
<dbReference type="GO" id="GO:0000981">
    <property type="term" value="F:DNA-binding transcription factor activity, RNA polymerase II-specific"/>
    <property type="evidence" value="ECO:0007669"/>
    <property type="project" value="TreeGrafter"/>
</dbReference>
<sequence>MGKLQVHQPQARCRSLRERWQDVLTPAADDISERCRFCGLDLPPDAVTVMTHINTHWRQFNLESLSLSPCAFEPQLDIRVGNTPLNPEDLEVSSHMEQSFQYSYSPQTEPSNLTISGARCSPLNLTGRPKSSSPLSSPLPHAPPVAPPPPPNHQTTVVGPHSLPLSHPHHHSFSIGMLGTPHATHQIQPLHVNQNLDIDAHIESHDDQSGALRRKRRHERFMEMRCHVCGRTFFTKASFDEHMDNHMKDNSAYLMSDQMDGGHIVPNVMSCSMADKPYKCAVCDREFTYKEELFEHAESHEAAKPYKCDICGAGLSHISALRRHRVAHSGYKPHRCEICSRSFFQKCDLQRHYTTHGKSKHYECGVCKKKYSSLHFLENHKCKAPEEPKPFKCNICGEGCANNMAWSYHMWKHTKNPIFVPFQEKFIMQTGPTESN</sequence>
<feature type="domain" description="C2H2-type" evidence="7">
    <location>
        <begin position="278"/>
        <end position="305"/>
    </location>
</feature>
<evidence type="ECO:0000256" key="6">
    <source>
        <dbReference type="SAM" id="MobiDB-lite"/>
    </source>
</evidence>
<dbReference type="SMART" id="SM00355">
    <property type="entry name" value="ZnF_C2H2"/>
    <property type="match status" value="7"/>
</dbReference>
<evidence type="ECO:0000313" key="8">
    <source>
        <dbReference type="EMBL" id="KAG7154596.1"/>
    </source>
</evidence>